<sequence length="401" mass="44697">MLANNANGSPLLGSREVQVVAPGVFTIGLQGNSLAVETDQGLLIIDSGPAPHLVPGALESLREHTDKPVRWIVYSHGHLGYNYGVPGFLEAAAERGEPRPTLIAHENVVRRYRRYLETAGLQNHINTRQFRRPIEDFPVVPPLTFPDQTYQESLTLGSTGRTVRLLWAPSETDDVTAVWLPEDRILYGSAAVINGIPNIGTPMRTMRDTVRWADTLDRLAALDPAVLIPEFGDVVRDRPAEQLTATARALRWLRDAVVERLNRGMGVDDIVHDVKYPAELFDVPWMRENYGHRDYIVRDVVRSETGWWDGNPTNLHPSRPADAAAVRADAITDKQAVLDHAARLRDADRVQDALHVVDLLALAPGDDPEVQRARELKAELCALRAKQATSYVSRSFYRTSR</sequence>
<dbReference type="InterPro" id="IPR052195">
    <property type="entry name" value="Bact_Alkyl/Aryl-Sulfatase"/>
</dbReference>
<evidence type="ECO:0000313" key="2">
    <source>
        <dbReference type="EMBL" id="MDA3623950.1"/>
    </source>
</evidence>
<proteinExistence type="predicted"/>
<dbReference type="InterPro" id="IPR036866">
    <property type="entry name" value="RibonucZ/Hydroxyglut_hydro"/>
</dbReference>
<dbReference type="SUPFAM" id="SSF56281">
    <property type="entry name" value="Metallo-hydrolase/oxidoreductase"/>
    <property type="match status" value="1"/>
</dbReference>
<dbReference type="Proteomes" id="UP001210380">
    <property type="component" value="Unassembled WGS sequence"/>
</dbReference>
<gene>
    <name evidence="2" type="ORF">OU415_00800</name>
</gene>
<protein>
    <submittedName>
        <fullName evidence="2">MBL fold metallo-hydrolase</fullName>
    </submittedName>
</protein>
<accession>A0ABT4UQF3</accession>
<dbReference type="PANTHER" id="PTHR43223">
    <property type="entry name" value="ALKYL/ARYL-SULFATASE"/>
    <property type="match status" value="1"/>
</dbReference>
<dbReference type="Pfam" id="PF00753">
    <property type="entry name" value="Lactamase_B"/>
    <property type="match status" value="1"/>
</dbReference>
<evidence type="ECO:0000313" key="3">
    <source>
        <dbReference type="Proteomes" id="UP001210380"/>
    </source>
</evidence>
<dbReference type="Pfam" id="PF14863">
    <property type="entry name" value="Alkyl_sulf_dimr"/>
    <property type="match status" value="1"/>
</dbReference>
<dbReference type="EMBL" id="JAQGLA010000001">
    <property type="protein sequence ID" value="MDA3623950.1"/>
    <property type="molecule type" value="Genomic_DNA"/>
</dbReference>
<feature type="domain" description="Metallo-beta-lactamase" evidence="1">
    <location>
        <begin position="30"/>
        <end position="231"/>
    </location>
</feature>
<dbReference type="Gene3D" id="1.25.40.880">
    <property type="entry name" value="Alkyl sulfatase, dimerisation domain"/>
    <property type="match status" value="1"/>
</dbReference>
<keyword evidence="3" id="KW-1185">Reference proteome</keyword>
<dbReference type="SMART" id="SM00849">
    <property type="entry name" value="Lactamase_B"/>
    <property type="match status" value="1"/>
</dbReference>
<dbReference type="Gene3D" id="3.60.15.10">
    <property type="entry name" value="Ribonuclease Z/Hydroxyacylglutathione hydrolase-like"/>
    <property type="match status" value="1"/>
</dbReference>
<reference evidence="2 3" key="1">
    <citation type="submission" date="2022-11" db="EMBL/GenBank/DDBJ databases">
        <title>Draft genome sequence of Saccharopolyspora sp. WRP15-2 isolated from rhizosphere soils of wild rice in Thailand.</title>
        <authorList>
            <person name="Duangmal K."/>
            <person name="Kammanee S."/>
            <person name="Muangham S."/>
        </authorList>
    </citation>
    <scope>NUCLEOTIDE SEQUENCE [LARGE SCALE GENOMIC DNA]</scope>
    <source>
        <strain evidence="2 3">WRP15-2</strain>
    </source>
</reference>
<comment type="caution">
    <text evidence="2">The sequence shown here is derived from an EMBL/GenBank/DDBJ whole genome shotgun (WGS) entry which is preliminary data.</text>
</comment>
<evidence type="ECO:0000259" key="1">
    <source>
        <dbReference type="SMART" id="SM00849"/>
    </source>
</evidence>
<name>A0ABT4UQF3_9PSEU</name>
<dbReference type="InterPro" id="IPR001279">
    <property type="entry name" value="Metallo-B-lactamas"/>
</dbReference>
<dbReference type="InterPro" id="IPR029228">
    <property type="entry name" value="Alkyl_sulf_dimr"/>
</dbReference>
<dbReference type="PANTHER" id="PTHR43223:SF2">
    <property type="entry name" value="METALLO-BETA-LACTAMASE DOMAIN-CONTAINING PROTEIN"/>
    <property type="match status" value="1"/>
</dbReference>
<dbReference type="RefSeq" id="WP_270946518.1">
    <property type="nucleotide sequence ID" value="NZ_JAQGLA010000001.1"/>
</dbReference>
<dbReference type="InterPro" id="IPR038536">
    <property type="entry name" value="Alkyl/aryl-sulf_dimr_sf"/>
</dbReference>
<organism evidence="2 3">
    <name type="scientific">Saccharopolyspora oryzae</name>
    <dbReference type="NCBI Taxonomy" id="2997343"/>
    <lineage>
        <taxon>Bacteria</taxon>
        <taxon>Bacillati</taxon>
        <taxon>Actinomycetota</taxon>
        <taxon>Actinomycetes</taxon>
        <taxon>Pseudonocardiales</taxon>
        <taxon>Pseudonocardiaceae</taxon>
        <taxon>Saccharopolyspora</taxon>
    </lineage>
</organism>